<proteinExistence type="predicted"/>
<accession>A0ABT8RIG8</accession>
<dbReference type="RefSeq" id="WP_302042688.1">
    <property type="nucleotide sequence ID" value="NZ_JAUKPO010000113.1"/>
</dbReference>
<reference evidence="1" key="1">
    <citation type="submission" date="2023-07" db="EMBL/GenBank/DDBJ databases">
        <title>The genome sequence of Rhodocytophaga aerolata KACC 12507.</title>
        <authorList>
            <person name="Zhang X."/>
        </authorList>
    </citation>
    <scope>NUCLEOTIDE SEQUENCE</scope>
    <source>
        <strain evidence="1">KACC 12507</strain>
    </source>
</reference>
<keyword evidence="2" id="KW-1185">Reference proteome</keyword>
<dbReference type="Proteomes" id="UP001168528">
    <property type="component" value="Unassembled WGS sequence"/>
</dbReference>
<protein>
    <submittedName>
        <fullName evidence="1">Uncharacterized protein</fullName>
    </submittedName>
</protein>
<dbReference type="EMBL" id="JAUKPO010000113">
    <property type="protein sequence ID" value="MDO1451893.1"/>
    <property type="molecule type" value="Genomic_DNA"/>
</dbReference>
<evidence type="ECO:0000313" key="1">
    <source>
        <dbReference type="EMBL" id="MDO1451893.1"/>
    </source>
</evidence>
<evidence type="ECO:0000313" key="2">
    <source>
        <dbReference type="Proteomes" id="UP001168528"/>
    </source>
</evidence>
<sequence>MMDSIGAIIGRNPQAVEHVLGRPGKKEAVKTPTDHKSRKYTYQNGDIEIIYIDNTADWITITNRHNKTMEEFINFFGLKELTPYFDKRGTRIYKNIAGLKEVSLYPDTKGNIWMVYIKAFTE</sequence>
<name>A0ABT8RIG8_9BACT</name>
<organism evidence="1 2">
    <name type="scientific">Rhodocytophaga aerolata</name>
    <dbReference type="NCBI Taxonomy" id="455078"/>
    <lineage>
        <taxon>Bacteria</taxon>
        <taxon>Pseudomonadati</taxon>
        <taxon>Bacteroidota</taxon>
        <taxon>Cytophagia</taxon>
        <taxon>Cytophagales</taxon>
        <taxon>Rhodocytophagaceae</taxon>
        <taxon>Rhodocytophaga</taxon>
    </lineage>
</organism>
<comment type="caution">
    <text evidence="1">The sequence shown here is derived from an EMBL/GenBank/DDBJ whole genome shotgun (WGS) entry which is preliminary data.</text>
</comment>
<gene>
    <name evidence="1" type="ORF">Q0590_36830</name>
</gene>